<proteinExistence type="predicted"/>
<organism evidence="1">
    <name type="scientific">marine metagenome</name>
    <dbReference type="NCBI Taxonomy" id="408172"/>
    <lineage>
        <taxon>unclassified sequences</taxon>
        <taxon>metagenomes</taxon>
        <taxon>ecological metagenomes</taxon>
    </lineage>
</organism>
<gene>
    <name evidence="1" type="ORF">METZ01_LOCUS322894</name>
</gene>
<name>A0A382PB44_9ZZZZ</name>
<protein>
    <submittedName>
        <fullName evidence="1">Uncharacterized protein</fullName>
    </submittedName>
</protein>
<sequence length="22" mass="2611">MVFLAVLQPRFPRIRRANANQI</sequence>
<dbReference type="AlphaFoldDB" id="A0A382PB44"/>
<reference evidence="1" key="1">
    <citation type="submission" date="2018-05" db="EMBL/GenBank/DDBJ databases">
        <authorList>
            <person name="Lanie J.A."/>
            <person name="Ng W.-L."/>
            <person name="Kazmierczak K.M."/>
            <person name="Andrzejewski T.M."/>
            <person name="Davidsen T.M."/>
            <person name="Wayne K.J."/>
            <person name="Tettelin H."/>
            <person name="Glass J.I."/>
            <person name="Rusch D."/>
            <person name="Podicherti R."/>
            <person name="Tsui H.-C.T."/>
            <person name="Winkler M.E."/>
        </authorList>
    </citation>
    <scope>NUCLEOTIDE SEQUENCE</scope>
</reference>
<accession>A0A382PB44</accession>
<evidence type="ECO:0000313" key="1">
    <source>
        <dbReference type="EMBL" id="SVC70040.1"/>
    </source>
</evidence>
<dbReference type="EMBL" id="UINC01105814">
    <property type="protein sequence ID" value="SVC70040.1"/>
    <property type="molecule type" value="Genomic_DNA"/>
</dbReference>